<dbReference type="Pfam" id="PF00664">
    <property type="entry name" value="ABC_membrane"/>
    <property type="match status" value="1"/>
</dbReference>
<evidence type="ECO:0000256" key="5">
    <source>
        <dbReference type="ARBA" id="ARBA00022989"/>
    </source>
</evidence>
<dbReference type="SUPFAM" id="SSF90123">
    <property type="entry name" value="ABC transporter transmembrane region"/>
    <property type="match status" value="1"/>
</dbReference>
<dbReference type="PANTHER" id="PTHR45136:SF2">
    <property type="entry name" value="ABC TRANSPORTER DOMAIN-CONTAINING PROTEIN"/>
    <property type="match status" value="1"/>
</dbReference>
<evidence type="ECO:0000256" key="8">
    <source>
        <dbReference type="SAM" id="Phobius"/>
    </source>
</evidence>
<evidence type="ECO:0000256" key="1">
    <source>
        <dbReference type="ARBA" id="ARBA00007577"/>
    </source>
</evidence>
<dbReference type="Gene3D" id="1.20.1560.10">
    <property type="entry name" value="ABC transporter type 1, transmembrane domain"/>
    <property type="match status" value="1"/>
</dbReference>
<keyword evidence="2" id="KW-0813">Transport</keyword>
<dbReference type="EMBL" id="JAQIZT010000004">
    <property type="protein sequence ID" value="KAJ7000842.1"/>
    <property type="molecule type" value="Genomic_DNA"/>
</dbReference>
<proteinExistence type="inferred from homology"/>
<reference evidence="10 11" key="1">
    <citation type="journal article" date="2023" name="Mol. Ecol. Resour.">
        <title>Chromosome-level genome assembly of a triploid poplar Populus alba 'Berolinensis'.</title>
        <authorList>
            <person name="Chen S."/>
            <person name="Yu Y."/>
            <person name="Wang X."/>
            <person name="Wang S."/>
            <person name="Zhang T."/>
            <person name="Zhou Y."/>
            <person name="He R."/>
            <person name="Meng N."/>
            <person name="Wang Y."/>
            <person name="Liu W."/>
            <person name="Liu Z."/>
            <person name="Liu J."/>
            <person name="Guo Q."/>
            <person name="Huang H."/>
            <person name="Sederoff R.R."/>
            <person name="Wang G."/>
            <person name="Qu G."/>
            <person name="Chen S."/>
        </authorList>
    </citation>
    <scope>NUCLEOTIDE SEQUENCE [LARGE SCALE GENOMIC DNA]</scope>
    <source>
        <strain evidence="10">SC-2020</strain>
    </source>
</reference>
<dbReference type="InterPro" id="IPR036640">
    <property type="entry name" value="ABC1_TM_sf"/>
</dbReference>
<keyword evidence="6 8" id="KW-0472">Membrane</keyword>
<keyword evidence="5 8" id="KW-1133">Transmembrane helix</keyword>
<dbReference type="Proteomes" id="UP001164929">
    <property type="component" value="Chromosome 4"/>
</dbReference>
<evidence type="ECO:0000256" key="3">
    <source>
        <dbReference type="ARBA" id="ARBA00022692"/>
    </source>
</evidence>
<protein>
    <recommendedName>
        <fullName evidence="9">ABC transmembrane type-1 domain-containing protein</fullName>
    </recommendedName>
</protein>
<keyword evidence="3 8" id="KW-0812">Transmembrane</keyword>
<keyword evidence="7" id="KW-0325">Glycoprotein</keyword>
<evidence type="ECO:0000259" key="9">
    <source>
        <dbReference type="PROSITE" id="PS50929"/>
    </source>
</evidence>
<sequence length="189" mass="21377">MLWRLTIVVLPFILLLVIPGVIYREILMRLSRKMKQEFSKAESRAKHAISSVRTIYAFVGESKASSAYSAALQLPVKLGLTQGLAMGLVVSNNGVVFVVWSFTSYYGSRMLMDSQQMKCFADACSTGELIMEVMIQVPKIDLDNMEGEILDNVRVKLNLDKSNFRIRQGQKALSLKIFVYKSQQEKAWL</sequence>
<dbReference type="GO" id="GO:0140359">
    <property type="term" value="F:ABC-type transporter activity"/>
    <property type="evidence" value="ECO:0007669"/>
    <property type="project" value="InterPro"/>
</dbReference>
<dbReference type="PANTHER" id="PTHR45136">
    <property type="entry name" value="ABC TRANSPORTER DOMAIN-CONTAINING PROTEIN"/>
    <property type="match status" value="1"/>
</dbReference>
<accession>A0AAD6R292</accession>
<feature type="domain" description="ABC transmembrane type-1" evidence="9">
    <location>
        <begin position="1"/>
        <end position="115"/>
    </location>
</feature>
<comment type="similarity">
    <text evidence="1">Belongs to the ABC transporter superfamily. ABCB family. Multidrug resistance exporter (TC 3.A.1.201) subfamily.</text>
</comment>
<evidence type="ECO:0000313" key="11">
    <source>
        <dbReference type="Proteomes" id="UP001164929"/>
    </source>
</evidence>
<dbReference type="AlphaFoldDB" id="A0AAD6R292"/>
<dbReference type="PROSITE" id="PS50929">
    <property type="entry name" value="ABC_TM1F"/>
    <property type="match status" value="1"/>
</dbReference>
<name>A0AAD6R292_9ROSI</name>
<keyword evidence="4" id="KW-0677">Repeat</keyword>
<evidence type="ECO:0000256" key="4">
    <source>
        <dbReference type="ARBA" id="ARBA00022737"/>
    </source>
</evidence>
<comment type="caution">
    <text evidence="10">The sequence shown here is derived from an EMBL/GenBank/DDBJ whole genome shotgun (WGS) entry which is preliminary data.</text>
</comment>
<dbReference type="InterPro" id="IPR011527">
    <property type="entry name" value="ABC1_TM_dom"/>
</dbReference>
<feature type="transmembrane region" description="Helical" evidence="8">
    <location>
        <begin position="84"/>
        <end position="107"/>
    </location>
</feature>
<keyword evidence="11" id="KW-1185">Reference proteome</keyword>
<gene>
    <name evidence="10" type="ORF">NC653_011330</name>
</gene>
<dbReference type="GO" id="GO:0016020">
    <property type="term" value="C:membrane"/>
    <property type="evidence" value="ECO:0007669"/>
    <property type="project" value="InterPro"/>
</dbReference>
<organism evidence="10 11">
    <name type="scientific">Populus alba x Populus x berolinensis</name>
    <dbReference type="NCBI Taxonomy" id="444605"/>
    <lineage>
        <taxon>Eukaryota</taxon>
        <taxon>Viridiplantae</taxon>
        <taxon>Streptophyta</taxon>
        <taxon>Embryophyta</taxon>
        <taxon>Tracheophyta</taxon>
        <taxon>Spermatophyta</taxon>
        <taxon>Magnoliopsida</taxon>
        <taxon>eudicotyledons</taxon>
        <taxon>Gunneridae</taxon>
        <taxon>Pentapetalae</taxon>
        <taxon>rosids</taxon>
        <taxon>fabids</taxon>
        <taxon>Malpighiales</taxon>
        <taxon>Salicaceae</taxon>
        <taxon>Saliceae</taxon>
        <taxon>Populus</taxon>
    </lineage>
</organism>
<evidence type="ECO:0000256" key="2">
    <source>
        <dbReference type="ARBA" id="ARBA00022448"/>
    </source>
</evidence>
<evidence type="ECO:0000256" key="6">
    <source>
        <dbReference type="ARBA" id="ARBA00023136"/>
    </source>
</evidence>
<dbReference type="GO" id="GO:0005524">
    <property type="term" value="F:ATP binding"/>
    <property type="evidence" value="ECO:0007669"/>
    <property type="project" value="InterPro"/>
</dbReference>
<evidence type="ECO:0000256" key="7">
    <source>
        <dbReference type="ARBA" id="ARBA00023180"/>
    </source>
</evidence>
<evidence type="ECO:0000313" key="10">
    <source>
        <dbReference type="EMBL" id="KAJ7000842.1"/>
    </source>
</evidence>